<dbReference type="EMBL" id="CP034726">
    <property type="protein sequence ID" value="QBP18811.1"/>
    <property type="molecule type" value="Genomic_DNA"/>
</dbReference>
<dbReference type="GO" id="GO:0046168">
    <property type="term" value="P:glycerol-3-phosphate catabolic process"/>
    <property type="evidence" value="ECO:0007669"/>
    <property type="project" value="InterPro"/>
</dbReference>
<dbReference type="Gene3D" id="1.10.1040.10">
    <property type="entry name" value="N-(1-d-carboxylethyl)-l-norvaline Dehydrogenase, domain 2"/>
    <property type="match status" value="1"/>
</dbReference>
<dbReference type="UniPathway" id="UPA00940"/>
<keyword evidence="14" id="KW-0963">Cytoplasm</keyword>
<dbReference type="InterPro" id="IPR011128">
    <property type="entry name" value="G3P_DH_NAD-dep_N"/>
</dbReference>
<dbReference type="EC" id="1.1.1.94" evidence="11 14"/>
<comment type="catalytic activity">
    <reaction evidence="10">
        <text>sn-glycerol 3-phosphate + NADP(+) = dihydroxyacetone phosphate + NADPH + H(+)</text>
        <dbReference type="Rhea" id="RHEA:11096"/>
        <dbReference type="ChEBI" id="CHEBI:15378"/>
        <dbReference type="ChEBI" id="CHEBI:57597"/>
        <dbReference type="ChEBI" id="CHEBI:57642"/>
        <dbReference type="ChEBI" id="CHEBI:57783"/>
        <dbReference type="ChEBI" id="CHEBI:58349"/>
        <dbReference type="EC" id="1.1.1.94"/>
    </reaction>
    <physiologicalReaction direction="right-to-left" evidence="10">
        <dbReference type="Rhea" id="RHEA:11098"/>
    </physiologicalReaction>
</comment>
<evidence type="ECO:0000256" key="17">
    <source>
        <dbReference type="PIRSR" id="PIRSR000114-3"/>
    </source>
</evidence>
<dbReference type="Gene3D" id="3.40.50.720">
    <property type="entry name" value="NAD(P)-binding Rossmann-like Domain"/>
    <property type="match status" value="1"/>
</dbReference>
<dbReference type="GO" id="GO:0006650">
    <property type="term" value="P:glycerophospholipid metabolic process"/>
    <property type="evidence" value="ECO:0007669"/>
    <property type="project" value="UniProtKB-UniRule"/>
</dbReference>
<dbReference type="InterPro" id="IPR036291">
    <property type="entry name" value="NAD(P)-bd_dom_sf"/>
</dbReference>
<feature type="binding site" evidence="14">
    <location>
        <position position="262"/>
    </location>
    <ligand>
        <name>sn-glycerol 3-phosphate</name>
        <dbReference type="ChEBI" id="CHEBI:57597"/>
    </ligand>
</feature>
<dbReference type="GO" id="GO:0141152">
    <property type="term" value="F:glycerol-3-phosphate dehydrogenase (NAD+) activity"/>
    <property type="evidence" value="ECO:0007669"/>
    <property type="project" value="RHEA"/>
</dbReference>
<feature type="binding site" evidence="17">
    <location>
        <position position="148"/>
    </location>
    <ligand>
        <name>NAD(+)</name>
        <dbReference type="ChEBI" id="CHEBI:57540"/>
    </ligand>
</feature>
<evidence type="ECO:0000256" key="4">
    <source>
        <dbReference type="ARBA" id="ARBA00022857"/>
    </source>
</evidence>
<dbReference type="HAMAP" id="MF_00394">
    <property type="entry name" value="NAD_Glyc3P_dehydrog"/>
    <property type="match status" value="1"/>
</dbReference>
<evidence type="ECO:0000259" key="19">
    <source>
        <dbReference type="Pfam" id="PF01210"/>
    </source>
</evidence>
<dbReference type="AlphaFoldDB" id="A0A4P6ZLR1"/>
<evidence type="ECO:0000256" key="10">
    <source>
        <dbReference type="ARBA" id="ARBA00052716"/>
    </source>
</evidence>
<evidence type="ECO:0000256" key="3">
    <source>
        <dbReference type="ARBA" id="ARBA00022741"/>
    </source>
</evidence>
<feature type="binding site" evidence="14">
    <location>
        <position position="263"/>
    </location>
    <ligand>
        <name>NADPH</name>
        <dbReference type="ChEBI" id="CHEBI:57783"/>
    </ligand>
</feature>
<feature type="binding site" evidence="16">
    <location>
        <begin position="263"/>
        <end position="264"/>
    </location>
    <ligand>
        <name>substrate</name>
    </ligand>
</feature>
<evidence type="ECO:0000256" key="14">
    <source>
        <dbReference type="HAMAP-Rule" id="MF_00394"/>
    </source>
</evidence>
<evidence type="ECO:0000256" key="12">
    <source>
        <dbReference type="ARBA" id="ARBA00069372"/>
    </source>
</evidence>
<dbReference type="NCBIfam" id="NF000941">
    <property type="entry name" value="PRK00094.1-3"/>
    <property type="match status" value="1"/>
</dbReference>
<keyword evidence="8 14" id="KW-0594">Phospholipid biosynthesis</keyword>
<keyword evidence="6 14" id="KW-0520">NAD</keyword>
<feature type="binding site" evidence="14">
    <location>
        <position position="53"/>
    </location>
    <ligand>
        <name>NADPH</name>
        <dbReference type="ChEBI" id="CHEBI:57783"/>
    </ligand>
</feature>
<keyword evidence="4 14" id="KW-0521">NADP</keyword>
<dbReference type="PIRSF" id="PIRSF000114">
    <property type="entry name" value="Glycerol-3-P_dh"/>
    <property type="match status" value="1"/>
</dbReference>
<evidence type="ECO:0000256" key="2">
    <source>
        <dbReference type="ARBA" id="ARBA00022516"/>
    </source>
</evidence>
<feature type="binding site" evidence="14">
    <location>
        <position position="252"/>
    </location>
    <ligand>
        <name>sn-glycerol 3-phosphate</name>
        <dbReference type="ChEBI" id="CHEBI:57597"/>
    </ligand>
</feature>
<dbReference type="RefSeq" id="WP_133442369.1">
    <property type="nucleotide sequence ID" value="NZ_CP034726.1"/>
</dbReference>
<dbReference type="GO" id="GO:0005829">
    <property type="term" value="C:cytosol"/>
    <property type="evidence" value="ECO:0007669"/>
    <property type="project" value="TreeGrafter"/>
</dbReference>
<keyword evidence="9 14" id="KW-1208">Phospholipid metabolism</keyword>
<dbReference type="SUPFAM" id="SSF51735">
    <property type="entry name" value="NAD(P)-binding Rossmann-fold domains"/>
    <property type="match status" value="1"/>
</dbReference>
<reference evidence="22" key="1">
    <citation type="submission" date="2018-12" db="EMBL/GenBank/DDBJ databases">
        <title>A new species of lactobacillus.</title>
        <authorList>
            <person name="Jian Y."/>
            <person name="Xin L."/>
            <person name="Hong Z.J."/>
            <person name="Ming L.Z."/>
            <person name="Hong X.Z."/>
        </authorList>
    </citation>
    <scope>NUCLEOTIDE SEQUENCE [LARGE SCALE GENOMIC DNA]</scope>
    <source>
        <strain evidence="22">HSLZ-75</strain>
    </source>
</reference>
<keyword evidence="5 14" id="KW-0560">Oxidoreductase</keyword>
<dbReference type="OrthoDB" id="9812273at2"/>
<dbReference type="FunFam" id="3.40.50.720:FF:000019">
    <property type="entry name" value="Glycerol-3-phosphate dehydrogenase [NAD(P)+]"/>
    <property type="match status" value="1"/>
</dbReference>
<feature type="binding site" evidence="14">
    <location>
        <position position="113"/>
    </location>
    <ligand>
        <name>sn-glycerol 3-phosphate</name>
        <dbReference type="ChEBI" id="CHEBI:57597"/>
    </ligand>
</feature>
<comment type="function">
    <text evidence="14">Catalyzes the reduction of the glycolytic intermediate dihydroxyacetone phosphate (DHAP) to sn-glycerol 3-phosphate (G3P), the key precursor for phospholipid synthesis.</text>
</comment>
<dbReference type="SUPFAM" id="SSF48179">
    <property type="entry name" value="6-phosphogluconate dehydrogenase C-terminal domain-like"/>
    <property type="match status" value="1"/>
</dbReference>
<evidence type="ECO:0000256" key="11">
    <source>
        <dbReference type="ARBA" id="ARBA00066687"/>
    </source>
</evidence>
<dbReference type="PRINTS" id="PR00077">
    <property type="entry name" value="GPDHDRGNASE"/>
</dbReference>
<dbReference type="Pfam" id="PF01210">
    <property type="entry name" value="NAD_Gly3P_dh_N"/>
    <property type="match status" value="1"/>
</dbReference>
<dbReference type="GO" id="GO:0008654">
    <property type="term" value="P:phospholipid biosynthetic process"/>
    <property type="evidence" value="ECO:0007669"/>
    <property type="project" value="UniProtKB-KW"/>
</dbReference>
<evidence type="ECO:0000256" key="5">
    <source>
        <dbReference type="ARBA" id="ARBA00023002"/>
    </source>
</evidence>
<dbReference type="GO" id="GO:0051287">
    <property type="term" value="F:NAD binding"/>
    <property type="evidence" value="ECO:0007669"/>
    <property type="project" value="InterPro"/>
</dbReference>
<dbReference type="NCBIfam" id="NF000940">
    <property type="entry name" value="PRK00094.1-2"/>
    <property type="match status" value="1"/>
</dbReference>
<feature type="binding site" evidence="14">
    <location>
        <position position="113"/>
    </location>
    <ligand>
        <name>NADPH</name>
        <dbReference type="ChEBI" id="CHEBI:57783"/>
    </ligand>
</feature>
<feature type="binding site" evidence="14">
    <location>
        <position position="263"/>
    </location>
    <ligand>
        <name>sn-glycerol 3-phosphate</name>
        <dbReference type="ChEBI" id="CHEBI:57597"/>
    </ligand>
</feature>
<dbReference type="PANTHER" id="PTHR11728:SF1">
    <property type="entry name" value="GLYCEROL-3-PHOSPHATE DEHYDROGENASE [NAD(+)] 2, CHLOROPLASTIC"/>
    <property type="match status" value="1"/>
</dbReference>
<feature type="binding site" evidence="14">
    <location>
        <position position="199"/>
    </location>
    <ligand>
        <name>sn-glycerol 3-phosphate</name>
        <dbReference type="ChEBI" id="CHEBI:57597"/>
    </ligand>
</feature>
<feature type="binding site" evidence="14">
    <location>
        <position position="264"/>
    </location>
    <ligand>
        <name>sn-glycerol 3-phosphate</name>
        <dbReference type="ChEBI" id="CHEBI:57597"/>
    </ligand>
</feature>
<organism evidence="21 22">
    <name type="scientific">Acetilactobacillus jinshanensis</name>
    <dbReference type="NCBI Taxonomy" id="1720083"/>
    <lineage>
        <taxon>Bacteria</taxon>
        <taxon>Bacillati</taxon>
        <taxon>Bacillota</taxon>
        <taxon>Bacilli</taxon>
        <taxon>Lactobacillales</taxon>
        <taxon>Lactobacillaceae</taxon>
        <taxon>Acetilactobacillus</taxon>
    </lineage>
</organism>
<feature type="binding site" evidence="17">
    <location>
        <position position="263"/>
    </location>
    <ligand>
        <name>NAD(+)</name>
        <dbReference type="ChEBI" id="CHEBI:57540"/>
    </ligand>
</feature>
<evidence type="ECO:0000256" key="7">
    <source>
        <dbReference type="ARBA" id="ARBA00023098"/>
    </source>
</evidence>
<keyword evidence="7 14" id="KW-0443">Lipid metabolism</keyword>
<evidence type="ECO:0000313" key="22">
    <source>
        <dbReference type="Proteomes" id="UP000294321"/>
    </source>
</evidence>
<gene>
    <name evidence="14" type="primary">gpsA</name>
    <name evidence="21" type="ORF">ELX58_06815</name>
</gene>
<dbReference type="InterPro" id="IPR013328">
    <property type="entry name" value="6PGD_dom2"/>
</dbReference>
<keyword evidence="3 14" id="KW-0547">Nucleotide-binding</keyword>
<dbReference type="InterPro" id="IPR006168">
    <property type="entry name" value="G3P_DH_NAD-dep"/>
</dbReference>
<dbReference type="GO" id="GO:0141153">
    <property type="term" value="F:glycerol-3-phosphate dehydrogenase (NADP+) activity"/>
    <property type="evidence" value="ECO:0007669"/>
    <property type="project" value="RHEA"/>
</dbReference>
<feature type="binding site" evidence="14">
    <location>
        <position position="287"/>
    </location>
    <ligand>
        <name>NADPH</name>
        <dbReference type="ChEBI" id="CHEBI:57783"/>
    </ligand>
</feature>
<evidence type="ECO:0000256" key="16">
    <source>
        <dbReference type="PIRSR" id="PIRSR000114-2"/>
    </source>
</evidence>
<feature type="active site" description="Proton acceptor" evidence="14 15">
    <location>
        <position position="199"/>
    </location>
</feature>
<name>A0A4P6ZLR1_9LACO</name>
<feature type="binding site" evidence="16">
    <location>
        <position position="113"/>
    </location>
    <ligand>
        <name>substrate</name>
    </ligand>
</feature>
<feature type="binding site" evidence="14">
    <location>
        <position position="146"/>
    </location>
    <ligand>
        <name>sn-glycerol 3-phosphate</name>
        <dbReference type="ChEBI" id="CHEBI:57597"/>
    </ligand>
</feature>
<protein>
    <recommendedName>
        <fullName evidence="12 14">Glycerol-3-phosphate dehydrogenase [NAD(P)+]</fullName>
        <ecNumber evidence="11 14">1.1.1.94</ecNumber>
    </recommendedName>
    <alternativeName>
        <fullName evidence="14">NAD(P)(+)-dependent glycerol-3-phosphate dehydrogenase</fullName>
    </alternativeName>
    <alternativeName>
        <fullName evidence="13 14">NAD(P)H-dependent dihydroxyacetone-phosphate reductase</fullName>
    </alternativeName>
</protein>
<dbReference type="FunFam" id="1.10.1040.10:FF:000001">
    <property type="entry name" value="Glycerol-3-phosphate dehydrogenase [NAD(P)+]"/>
    <property type="match status" value="1"/>
</dbReference>
<comment type="caution">
    <text evidence="14">Lacks conserved residue(s) required for the propagation of feature annotation.</text>
</comment>
<feature type="binding site" evidence="17">
    <location>
        <begin position="12"/>
        <end position="17"/>
    </location>
    <ligand>
        <name>NAD(+)</name>
        <dbReference type="ChEBI" id="CHEBI:57540"/>
    </ligand>
</feature>
<evidence type="ECO:0000256" key="1">
    <source>
        <dbReference type="ARBA" id="ARBA00011009"/>
    </source>
</evidence>
<dbReference type="GO" id="GO:0046167">
    <property type="term" value="P:glycerol-3-phosphate biosynthetic process"/>
    <property type="evidence" value="ECO:0007669"/>
    <property type="project" value="UniProtKB-UniRule"/>
</dbReference>
<feature type="binding site" evidence="14">
    <location>
        <position position="144"/>
    </location>
    <ligand>
        <name>sn-glycerol 3-phosphate</name>
        <dbReference type="ChEBI" id="CHEBI:57597"/>
    </ligand>
</feature>
<dbReference type="InterPro" id="IPR006109">
    <property type="entry name" value="G3P_DH_NAD-dep_C"/>
</dbReference>
<comment type="pathway">
    <text evidence="14">Membrane lipid metabolism; glycerophospholipid metabolism.</text>
</comment>
<feature type="binding site" evidence="14">
    <location>
        <position position="289"/>
    </location>
    <ligand>
        <name>NADPH</name>
        <dbReference type="ChEBI" id="CHEBI:57783"/>
    </ligand>
</feature>
<dbReference type="NCBIfam" id="NF000942">
    <property type="entry name" value="PRK00094.1-4"/>
    <property type="match status" value="1"/>
</dbReference>
<proteinExistence type="inferred from homology"/>
<keyword evidence="2 14" id="KW-0444">Lipid biosynthesis</keyword>
<feature type="binding site" evidence="14">
    <location>
        <position position="16"/>
    </location>
    <ligand>
        <name>NADPH</name>
        <dbReference type="ChEBI" id="CHEBI:57783"/>
    </ligand>
</feature>
<feature type="domain" description="Glycerol-3-phosphate dehydrogenase NAD-dependent N-terminal" evidence="19">
    <location>
        <begin position="7"/>
        <end position="168"/>
    </location>
</feature>
<sequence>MNKKAEKVSVLGAGSWGSMVAMLLYENGYNVSMWSIDPKQVKELNTKHTNEQYMKGYKYPKDLMTYNKMNDSVKGSDDIFVIVPAQYTRSTAKELNKCLKKDNLKPNIIDASKGIEKGTYDTMYQVLEQEIDPDHRKSLSILSGPTQAESVAIKDMTLVTVSSKSQKAAEHFQKMLMAPFFRVYTNNDVVGTEFGGALKNIIAIGAGALASLGYKDNATAALMTRGLAEIERLGKAFGANPLTFTGLSGLGDLIVTAGSKNSRNWRAGYQLGQGKKPKDIVANMGQVVEGAATVKAAHDLAKKKHIDMPITNAIYDVWYGNANIKDEIKKLMERPARPEFY</sequence>
<dbReference type="PANTHER" id="PTHR11728">
    <property type="entry name" value="GLYCEROL-3-PHOSPHATE DEHYDROGENASE"/>
    <property type="match status" value="1"/>
</dbReference>
<evidence type="ECO:0000256" key="6">
    <source>
        <dbReference type="ARBA" id="ARBA00023027"/>
    </source>
</evidence>
<evidence type="ECO:0000256" key="18">
    <source>
        <dbReference type="RuleBase" id="RU000437"/>
    </source>
</evidence>
<comment type="catalytic activity">
    <reaction evidence="14">
        <text>sn-glycerol 3-phosphate + NAD(+) = dihydroxyacetone phosphate + NADH + H(+)</text>
        <dbReference type="Rhea" id="RHEA:11092"/>
        <dbReference type="ChEBI" id="CHEBI:15378"/>
        <dbReference type="ChEBI" id="CHEBI:57540"/>
        <dbReference type="ChEBI" id="CHEBI:57597"/>
        <dbReference type="ChEBI" id="CHEBI:57642"/>
        <dbReference type="ChEBI" id="CHEBI:57945"/>
        <dbReference type="EC" id="1.1.1.94"/>
    </reaction>
</comment>
<comment type="subcellular location">
    <subcellularLocation>
        <location evidence="14">Cytoplasm</location>
    </subcellularLocation>
</comment>
<evidence type="ECO:0000256" key="15">
    <source>
        <dbReference type="PIRSR" id="PIRSR000114-1"/>
    </source>
</evidence>
<feature type="domain" description="Glycerol-3-phosphate dehydrogenase NAD-dependent C-terminal" evidence="20">
    <location>
        <begin position="188"/>
        <end position="328"/>
    </location>
</feature>
<accession>A0A4P6ZLR1</accession>
<evidence type="ECO:0000313" key="21">
    <source>
        <dbReference type="EMBL" id="QBP18811.1"/>
    </source>
</evidence>
<dbReference type="KEGG" id="lji:ELX58_06815"/>
<evidence type="ECO:0000256" key="8">
    <source>
        <dbReference type="ARBA" id="ARBA00023209"/>
    </source>
</evidence>
<evidence type="ECO:0000259" key="20">
    <source>
        <dbReference type="Pfam" id="PF07479"/>
    </source>
</evidence>
<evidence type="ECO:0000256" key="9">
    <source>
        <dbReference type="ARBA" id="ARBA00023264"/>
    </source>
</evidence>
<feature type="binding site" evidence="14">
    <location>
        <position position="15"/>
    </location>
    <ligand>
        <name>NADPH</name>
        <dbReference type="ChEBI" id="CHEBI:57783"/>
    </ligand>
</feature>
<dbReference type="Proteomes" id="UP000294321">
    <property type="component" value="Chromosome"/>
</dbReference>
<dbReference type="Pfam" id="PF07479">
    <property type="entry name" value="NAD_Gly3P_dh_C"/>
    <property type="match status" value="1"/>
</dbReference>
<comment type="similarity">
    <text evidence="1 14 18">Belongs to the NAD-dependent glycerol-3-phosphate dehydrogenase family.</text>
</comment>
<keyword evidence="22" id="KW-1185">Reference proteome</keyword>
<feature type="binding site" evidence="14">
    <location>
        <position position="148"/>
    </location>
    <ligand>
        <name>NADPH</name>
        <dbReference type="ChEBI" id="CHEBI:57783"/>
    </ligand>
</feature>
<dbReference type="GO" id="GO:0005975">
    <property type="term" value="P:carbohydrate metabolic process"/>
    <property type="evidence" value="ECO:0007669"/>
    <property type="project" value="InterPro"/>
</dbReference>
<dbReference type="InterPro" id="IPR008927">
    <property type="entry name" value="6-PGluconate_DH-like_C_sf"/>
</dbReference>
<evidence type="ECO:0000256" key="13">
    <source>
        <dbReference type="ARBA" id="ARBA00080511"/>
    </source>
</evidence>